<evidence type="ECO:0000256" key="4">
    <source>
        <dbReference type="ARBA" id="ARBA00023242"/>
    </source>
</evidence>
<proteinExistence type="inferred from homology"/>
<dbReference type="PANTHER" id="PTHR16055:SF2">
    <property type="entry name" value="INTEGRATOR COMPLEX SUBUNIT 10"/>
    <property type="match status" value="1"/>
</dbReference>
<dbReference type="AlphaFoldDB" id="A0ABD1DKN0"/>
<evidence type="ECO:0000256" key="3">
    <source>
        <dbReference type="ARBA" id="ARBA00016811"/>
    </source>
</evidence>
<keyword evidence="4" id="KW-0539">Nucleus</keyword>
<dbReference type="EMBL" id="JBEHCU010005357">
    <property type="protein sequence ID" value="KAL1400093.1"/>
    <property type="molecule type" value="Genomic_DNA"/>
</dbReference>
<dbReference type="Pfam" id="PF21045">
    <property type="entry name" value="INT10"/>
    <property type="match status" value="2"/>
</dbReference>
<dbReference type="InterPro" id="IPR026164">
    <property type="entry name" value="Int_cplx_su10"/>
</dbReference>
<dbReference type="GO" id="GO:0005634">
    <property type="term" value="C:nucleus"/>
    <property type="evidence" value="ECO:0007669"/>
    <property type="project" value="UniProtKB-SubCell"/>
</dbReference>
<protein>
    <recommendedName>
        <fullName evidence="3">Integrator complex subunit 10</fullName>
    </recommendedName>
</protein>
<evidence type="ECO:0000256" key="2">
    <source>
        <dbReference type="ARBA" id="ARBA00010391"/>
    </source>
</evidence>
<evidence type="ECO:0000313" key="6">
    <source>
        <dbReference type="Proteomes" id="UP001562425"/>
    </source>
</evidence>
<evidence type="ECO:0000313" key="5">
    <source>
        <dbReference type="EMBL" id="KAL1400093.1"/>
    </source>
</evidence>
<sequence length="733" mass="83364">MEVLSSEKYLIARAKETSDPYTAKAWIIAAKTLFPNDFGVQFEAYEIEKNAKNFEEAAKCLSYIIMTFQNAHKTPASLLNEISCMTSALRVPEGTTTPEQDFYVRMFQYISYEVQHKILMLTAAHSNSMDHCRLILLLLKRFPQAISTHAVSWGFLDLLETLVQNSTIPGFKEMLVQEAIPLVYNRPPDLPHKLVHQIMAICFEYHLNQMLAETEDKARVTAECWRKIFEMLEFCGKILKWEPFMPYKKGWSKDIYWQKIIQLVQSAPPRPSENKQILFCATIVFVLSLQEYINFSRLKGKDNEIEVILVESLKELKIDMKRREPVLEIPQVLVNGPVNPDAPNCLVTSYNCWQLLHSNEILKADFTQLIICIPALSLWIQKFLIDLSVYVGQHEETHSLLQSQNSRSMSQLEKDVRLFGLALVQGTINVPLFELMNNILQNLPSSNGTYLQNVSLSPAPRVLMLMPLTKRAILHYIVQTLITLLKAKLVDPECTNALLGNLLVLCQLNWPHESTIVEIIFEIIKSRRQFSYLHATSYIINVEMIEEFMYLWQNCPDVKLEFAVAQPGGGLAAGAGAAGSRRIGTRGADRGVKEDFKQVIRGQIARANEDLDELLVQFLQQNHLARPKLAQCLNKSFFMLKVGHATMRRLVVIFVNIKTSLGLSAIRVAPSELFVFLRSGRSIAVQVPALCSAFGGNPSLFRFGENINIWRMQSVYNKLGAPLAKVLRELKHC</sequence>
<evidence type="ECO:0000256" key="1">
    <source>
        <dbReference type="ARBA" id="ARBA00004123"/>
    </source>
</evidence>
<accession>A0ABD1DKN0</accession>
<dbReference type="PANTHER" id="PTHR16055">
    <property type="entry name" value="INTEGRATOR COMPLEX SUBUNIT 10"/>
    <property type="match status" value="1"/>
</dbReference>
<comment type="similarity">
    <text evidence="2">Belongs to the Integrator subunit 10 family.</text>
</comment>
<organism evidence="5 6">
    <name type="scientific">Culex pipiens pipiens</name>
    <name type="common">Northern house mosquito</name>
    <dbReference type="NCBI Taxonomy" id="38569"/>
    <lineage>
        <taxon>Eukaryota</taxon>
        <taxon>Metazoa</taxon>
        <taxon>Ecdysozoa</taxon>
        <taxon>Arthropoda</taxon>
        <taxon>Hexapoda</taxon>
        <taxon>Insecta</taxon>
        <taxon>Pterygota</taxon>
        <taxon>Neoptera</taxon>
        <taxon>Endopterygota</taxon>
        <taxon>Diptera</taxon>
        <taxon>Nematocera</taxon>
        <taxon>Culicoidea</taxon>
        <taxon>Culicidae</taxon>
        <taxon>Culicinae</taxon>
        <taxon>Culicini</taxon>
        <taxon>Culex</taxon>
        <taxon>Culex</taxon>
    </lineage>
</organism>
<reference evidence="5 6" key="1">
    <citation type="submission" date="2024-05" db="EMBL/GenBank/DDBJ databases">
        <title>Culex pipiens pipiens assembly and annotation.</title>
        <authorList>
            <person name="Alout H."/>
            <person name="Durand T."/>
        </authorList>
    </citation>
    <scope>NUCLEOTIDE SEQUENCE [LARGE SCALE GENOMIC DNA]</scope>
    <source>
        <strain evidence="5">HA-2024</strain>
        <tissue evidence="5">Whole body</tissue>
    </source>
</reference>
<comment type="subcellular location">
    <subcellularLocation>
        <location evidence="1">Nucleus</location>
    </subcellularLocation>
</comment>
<comment type="caution">
    <text evidence="5">The sequence shown here is derived from an EMBL/GenBank/DDBJ whole genome shotgun (WGS) entry which is preliminary data.</text>
</comment>
<gene>
    <name evidence="5" type="ORF">pipiens_002103</name>
</gene>
<name>A0ABD1DKN0_CULPP</name>
<keyword evidence="6" id="KW-1185">Reference proteome</keyword>
<dbReference type="PRINTS" id="PR02106">
    <property type="entry name" value="INTSUBUNIT10"/>
</dbReference>
<dbReference type="Proteomes" id="UP001562425">
    <property type="component" value="Unassembled WGS sequence"/>
</dbReference>